<dbReference type="WBParaSite" id="maker-uti_cns_0002600-snap-gene-0.9-mRNA-1">
    <property type="protein sequence ID" value="maker-uti_cns_0002600-snap-gene-0.9-mRNA-1"/>
    <property type="gene ID" value="maker-uti_cns_0002600-snap-gene-0.9"/>
</dbReference>
<feature type="domain" description="DUF4537" evidence="2">
    <location>
        <begin position="293"/>
        <end position="433"/>
    </location>
</feature>
<proteinExistence type="predicted"/>
<accession>A0A1I8GP60</accession>
<dbReference type="Proteomes" id="UP000095280">
    <property type="component" value="Unplaced"/>
</dbReference>
<dbReference type="AlphaFoldDB" id="A0A1I8GP60"/>
<keyword evidence="3" id="KW-1185">Reference proteome</keyword>
<protein>
    <submittedName>
        <fullName evidence="4">DUF4537 domain-containing protein</fullName>
    </submittedName>
</protein>
<evidence type="ECO:0000256" key="1">
    <source>
        <dbReference type="SAM" id="MobiDB-lite"/>
    </source>
</evidence>
<feature type="compositionally biased region" description="Low complexity" evidence="1">
    <location>
        <begin position="540"/>
        <end position="552"/>
    </location>
</feature>
<name>A0A1I8GP60_9PLAT</name>
<evidence type="ECO:0000313" key="4">
    <source>
        <dbReference type="WBParaSite" id="maker-uti_cns_0002600-snap-gene-0.9-mRNA-1"/>
    </source>
</evidence>
<dbReference type="PANTHER" id="PTHR14343">
    <property type="entry name" value="VWFA DOMAIN-CONTAINING PROTEIN"/>
    <property type="match status" value="1"/>
</dbReference>
<feature type="region of interest" description="Disordered" evidence="1">
    <location>
        <begin position="502"/>
        <end position="566"/>
    </location>
</feature>
<reference evidence="4" key="1">
    <citation type="submission" date="2016-11" db="UniProtKB">
        <authorList>
            <consortium name="WormBaseParasite"/>
        </authorList>
    </citation>
    <scope>IDENTIFICATION</scope>
</reference>
<evidence type="ECO:0000313" key="3">
    <source>
        <dbReference type="Proteomes" id="UP000095280"/>
    </source>
</evidence>
<dbReference type="Pfam" id="PF15057">
    <property type="entry name" value="DUF4537"/>
    <property type="match status" value="1"/>
</dbReference>
<sequence>MTLPPPPLHIRGLPQPGLFGDLTDRRVVFALESSARLALVMPKIRQQVTDALLRLAHRSGETAFGLVVGSRPTVYGAEDRLTAATPESVAEAVNWLSQQPCRSIADHLASLLAAFRTADCQAVWLVAGSAPASAAESEAVLDHAAYLSRGRPVHCVCLRLPGDQDGGEAARLIEFMDRLAAETCGSLTAVTIDEAQSISAVQRLRGSDGPAERMIRTKDGRIRPELATCSITTCLSSGVDPLLEPPLLPPPAGLKSFSRHRPARAFISAGGASGAGVQSRNPFCPAGGATLIGRRVLARRRDPAASGFYRGKVVSEVEPDLFLVEFPADEPDEGKPQHQETRISDIVSLDDALRHSIAPGDAVLLPPSPGSSEPAKFQLGIVRSGHEARDFASAGANVTPLIVAVTTAGEEAEVEAAAGEAVWIPRQLYDSLLAEKVDSDDSANSKQAEVPLRTSCPTVILYPPGLMYVYPTASLAAPLLLNSGSGREFPIRSHPAPPLYSRPLHPVVPASASAPPPPVDEPAAEAPTSTPVDAPPTVPDAPAAAAAAAVAEPDNEDKTRKEAADEEAELLALDRELAAALATSDIGVGNCPSVDDKRRKKSTMWRRQRPPWRYWGAGGVGCGINSSSGMPDVIDLHPTDPHVNWGRCDVLEHRLNPADKAKPRLRPDSPRRLLDPRLYDRFGDPADHRMTREQAAVSASAVRQQRRWTAGRGGFDDAEATDAILAARSRNLADAQVQHELHRLDRQERSAAAAASLESAIKAQLQREALAEAQAYRLAVQEELRRGRSGGCRFDDRIGHFKGASPAVKMSDGRERVWQSRSAGGAAAEDAQHSRLVENSTAQRTVAHWLRYQDLMDPQQAAASAQTMAARHRDCHSALESQRLLRQRQEAI</sequence>
<dbReference type="PANTHER" id="PTHR14343:SF5">
    <property type="entry name" value="DUF4537 DOMAIN-CONTAINING PROTEIN"/>
    <property type="match status" value="1"/>
</dbReference>
<evidence type="ECO:0000259" key="2">
    <source>
        <dbReference type="Pfam" id="PF15057"/>
    </source>
</evidence>
<organism evidence="3 4">
    <name type="scientific">Macrostomum lignano</name>
    <dbReference type="NCBI Taxonomy" id="282301"/>
    <lineage>
        <taxon>Eukaryota</taxon>
        <taxon>Metazoa</taxon>
        <taxon>Spiralia</taxon>
        <taxon>Lophotrochozoa</taxon>
        <taxon>Platyhelminthes</taxon>
        <taxon>Rhabditophora</taxon>
        <taxon>Macrostomorpha</taxon>
        <taxon>Macrostomida</taxon>
        <taxon>Macrostomidae</taxon>
        <taxon>Macrostomum</taxon>
    </lineage>
</organism>
<dbReference type="InterPro" id="IPR032770">
    <property type="entry name" value="DUF4537"/>
</dbReference>